<gene>
    <name evidence="2" type="ORF">LZ518_08620</name>
</gene>
<keyword evidence="2" id="KW-0540">Nuclease</keyword>
<dbReference type="PANTHER" id="PTHR33877">
    <property type="entry name" value="SLL1193 PROTEIN"/>
    <property type="match status" value="1"/>
</dbReference>
<dbReference type="InterPro" id="IPR002711">
    <property type="entry name" value="HNH"/>
</dbReference>
<dbReference type="PANTHER" id="PTHR33877:SF2">
    <property type="entry name" value="OS07G0170200 PROTEIN"/>
    <property type="match status" value="1"/>
</dbReference>
<evidence type="ECO:0000313" key="2">
    <source>
        <dbReference type="EMBL" id="MCL6741192.1"/>
    </source>
</evidence>
<dbReference type="Pfam" id="PF01844">
    <property type="entry name" value="HNH"/>
    <property type="match status" value="1"/>
</dbReference>
<keyword evidence="2" id="KW-0378">Hydrolase</keyword>
<dbReference type="CDD" id="cd00085">
    <property type="entry name" value="HNHc"/>
    <property type="match status" value="1"/>
</dbReference>
<keyword evidence="2" id="KW-0255">Endonuclease</keyword>
<dbReference type="Proteomes" id="UP001165383">
    <property type="component" value="Unassembled WGS sequence"/>
</dbReference>
<organism evidence="2 3">
    <name type="scientific">Sphingomonas brevis</name>
    <dbReference type="NCBI Taxonomy" id="2908206"/>
    <lineage>
        <taxon>Bacteria</taxon>
        <taxon>Pseudomonadati</taxon>
        <taxon>Pseudomonadota</taxon>
        <taxon>Alphaproteobacteria</taxon>
        <taxon>Sphingomonadales</taxon>
        <taxon>Sphingomonadaceae</taxon>
        <taxon>Sphingomonas</taxon>
    </lineage>
</organism>
<dbReference type="InterPro" id="IPR052892">
    <property type="entry name" value="NA-targeting_endonuclease"/>
</dbReference>
<reference evidence="2" key="1">
    <citation type="submission" date="2022-05" db="EMBL/GenBank/DDBJ databases">
        <authorList>
            <person name="Jo J.-H."/>
            <person name="Im W.-T."/>
        </authorList>
    </citation>
    <scope>NUCLEOTIDE SEQUENCE</scope>
    <source>
        <strain evidence="2">RB56-2</strain>
    </source>
</reference>
<protein>
    <submittedName>
        <fullName evidence="2">HNH endonuclease</fullName>
    </submittedName>
</protein>
<dbReference type="EMBL" id="JAMGBB010000001">
    <property type="protein sequence ID" value="MCL6741192.1"/>
    <property type="molecule type" value="Genomic_DNA"/>
</dbReference>
<dbReference type="GO" id="GO:0004519">
    <property type="term" value="F:endonuclease activity"/>
    <property type="evidence" value="ECO:0007669"/>
    <property type="project" value="UniProtKB-KW"/>
</dbReference>
<accession>A0ABT0SA30</accession>
<dbReference type="InterPro" id="IPR003615">
    <property type="entry name" value="HNH_nuc"/>
</dbReference>
<proteinExistence type="predicted"/>
<name>A0ABT0SA30_9SPHN</name>
<dbReference type="RefSeq" id="WP_249915593.1">
    <property type="nucleotide sequence ID" value="NZ_JAMGBB010000001.1"/>
</dbReference>
<evidence type="ECO:0000313" key="3">
    <source>
        <dbReference type="Proteomes" id="UP001165383"/>
    </source>
</evidence>
<evidence type="ECO:0000259" key="1">
    <source>
        <dbReference type="Pfam" id="PF01844"/>
    </source>
</evidence>
<feature type="domain" description="HNH" evidence="1">
    <location>
        <begin position="142"/>
        <end position="170"/>
    </location>
</feature>
<keyword evidence="3" id="KW-1185">Reference proteome</keyword>
<dbReference type="Gene3D" id="1.10.30.50">
    <property type="match status" value="1"/>
</dbReference>
<sequence>MKRCFKGPIVEIFEAASLLSNAADAHLAGNPDQAATLLVQADLPAISAWTESIWGKSNPEIHWKIAQADPLPFLSQALRPQPRMPGAALQREIIRRDGYHCRFCGIPVVPSKIRQKLARLYPESVRWGRRNHDQHAALQCMWLQFDHLIPNQRGGASTLENLIITCAPCNFGRMEQTIEEVGLLNPFNRDIVASWPGFDRWDGLTRLF</sequence>
<comment type="caution">
    <text evidence="2">The sequence shown here is derived from an EMBL/GenBank/DDBJ whole genome shotgun (WGS) entry which is preliminary data.</text>
</comment>